<evidence type="ECO:0000313" key="7">
    <source>
        <dbReference type="Proteomes" id="UP000287033"/>
    </source>
</evidence>
<dbReference type="FunFam" id="2.60.20.10:FF:000004">
    <property type="entry name" value="Crystallin beta A4"/>
    <property type="match status" value="1"/>
</dbReference>
<dbReference type="SMART" id="SM00247">
    <property type="entry name" value="XTALbg"/>
    <property type="match status" value="2"/>
</dbReference>
<dbReference type="GO" id="GO:0002088">
    <property type="term" value="P:lens development in camera-type eye"/>
    <property type="evidence" value="ECO:0007669"/>
    <property type="project" value="TreeGrafter"/>
</dbReference>
<comment type="caution">
    <text evidence="6">The sequence shown here is derived from an EMBL/GenBank/DDBJ whole genome shotgun (WGS) entry which is preliminary data.</text>
</comment>
<feature type="domain" description="Beta/gamma crystallin 'Greek key'" evidence="5">
    <location>
        <begin position="5"/>
        <end position="51"/>
    </location>
</feature>
<dbReference type="PROSITE" id="PS50915">
    <property type="entry name" value="CRYSTALLIN_BETA_GAMMA"/>
    <property type="match status" value="1"/>
</dbReference>
<dbReference type="InterPro" id="IPR050252">
    <property type="entry name" value="Beta/Gamma-Crystallin"/>
</dbReference>
<dbReference type="STRING" id="137246.A0A401RDW9"/>
<evidence type="ECO:0000256" key="4">
    <source>
        <dbReference type="ARBA" id="ARBA00022737"/>
    </source>
</evidence>
<dbReference type="InterPro" id="IPR011024">
    <property type="entry name" value="G_crystallin-like"/>
</dbReference>
<dbReference type="Gene3D" id="2.60.20.10">
    <property type="entry name" value="Crystallins"/>
    <property type="match status" value="2"/>
</dbReference>
<dbReference type="EMBL" id="BEZZ01008886">
    <property type="protein sequence ID" value="GCC16338.1"/>
    <property type="molecule type" value="Genomic_DNA"/>
</dbReference>
<dbReference type="SUPFAM" id="SSF49695">
    <property type="entry name" value="gamma-Crystallin-like"/>
    <property type="match status" value="1"/>
</dbReference>
<dbReference type="Pfam" id="PF00030">
    <property type="entry name" value="Crystall"/>
    <property type="match status" value="2"/>
</dbReference>
<name>A0A401RDW9_CHIPU</name>
<organism evidence="6 7">
    <name type="scientific">Chiloscyllium punctatum</name>
    <name type="common">Brownbanded bambooshark</name>
    <name type="synonym">Hemiscyllium punctatum</name>
    <dbReference type="NCBI Taxonomy" id="137246"/>
    <lineage>
        <taxon>Eukaryota</taxon>
        <taxon>Metazoa</taxon>
        <taxon>Chordata</taxon>
        <taxon>Craniata</taxon>
        <taxon>Vertebrata</taxon>
        <taxon>Chondrichthyes</taxon>
        <taxon>Elasmobranchii</taxon>
        <taxon>Galeomorphii</taxon>
        <taxon>Galeoidea</taxon>
        <taxon>Orectolobiformes</taxon>
        <taxon>Hemiscylliidae</taxon>
        <taxon>Chiloscyllium</taxon>
    </lineage>
</organism>
<reference evidence="6 7" key="1">
    <citation type="journal article" date="2018" name="Nat. Ecol. Evol.">
        <title>Shark genomes provide insights into elasmobranch evolution and the origin of vertebrates.</title>
        <authorList>
            <person name="Hara Y"/>
            <person name="Yamaguchi K"/>
            <person name="Onimaru K"/>
            <person name="Kadota M"/>
            <person name="Koyanagi M"/>
            <person name="Keeley SD"/>
            <person name="Tatsumi K"/>
            <person name="Tanaka K"/>
            <person name="Motone F"/>
            <person name="Kageyama Y"/>
            <person name="Nozu R"/>
            <person name="Adachi N"/>
            <person name="Nishimura O"/>
            <person name="Nakagawa R"/>
            <person name="Tanegashima C"/>
            <person name="Kiyatake I"/>
            <person name="Matsumoto R"/>
            <person name="Murakumo K"/>
            <person name="Nishida K"/>
            <person name="Terakita A"/>
            <person name="Kuratani S"/>
            <person name="Sato K"/>
            <person name="Hyodo S Kuraku.S."/>
        </authorList>
    </citation>
    <scope>NUCLEOTIDE SEQUENCE [LARGE SCALE GENOMIC DNA]</scope>
</reference>
<keyword evidence="3" id="KW-0273">Eye lens protein</keyword>
<keyword evidence="7" id="KW-1185">Reference proteome</keyword>
<dbReference type="OMA" id="AFVCYQH"/>
<dbReference type="InterPro" id="IPR001064">
    <property type="entry name" value="Beta/gamma_crystallin"/>
</dbReference>
<gene>
    <name evidence="6" type="ORF">chiPu_0022563</name>
</gene>
<evidence type="ECO:0000256" key="2">
    <source>
        <dbReference type="ARBA" id="ARBA00009646"/>
    </source>
</evidence>
<evidence type="ECO:0000259" key="5">
    <source>
        <dbReference type="PROSITE" id="PS50915"/>
    </source>
</evidence>
<comment type="function">
    <text evidence="1">Crystallins are the dominant structural components of the vertebrate eye lens.</text>
</comment>
<keyword evidence="4" id="KW-0677">Repeat</keyword>
<evidence type="ECO:0000256" key="3">
    <source>
        <dbReference type="ARBA" id="ARBA00022613"/>
    </source>
</evidence>
<dbReference type="PRINTS" id="PR01367">
    <property type="entry name" value="BGCRYSTALLIN"/>
</dbReference>
<dbReference type="GO" id="GO:0005212">
    <property type="term" value="F:structural constituent of eye lens"/>
    <property type="evidence" value="ECO:0007669"/>
    <property type="project" value="UniProtKB-KW"/>
</dbReference>
<dbReference type="Proteomes" id="UP000287033">
    <property type="component" value="Unassembled WGS sequence"/>
</dbReference>
<dbReference type="AlphaFoldDB" id="A0A401RDW9"/>
<accession>A0A401RDW9</accession>
<evidence type="ECO:0000313" key="6">
    <source>
        <dbReference type="EMBL" id="GCC16338.1"/>
    </source>
</evidence>
<sequence length="149" mass="17910">MWNYSGWIGYEHHGFEGQQFILERGEYSRWEAWSGSNSYHVEWMMSFRPVYCANHSASRMEIYQRENFMGEHADVCEDYPSLQAMGWCNSNVGSMFVKSGAWVCYQFPGYRGYQYIMEYDRHSGEFKHWRQWGSHSQTPQIQSIRRIMH</sequence>
<dbReference type="PANTHER" id="PTHR11818:SF54">
    <property type="entry name" value="BETAA1C-CRYSTALLIN-RELATED"/>
    <property type="match status" value="1"/>
</dbReference>
<dbReference type="PANTHER" id="PTHR11818">
    <property type="entry name" value="BETA/GAMMA CRYSTALLIN"/>
    <property type="match status" value="1"/>
</dbReference>
<protein>
    <recommendedName>
        <fullName evidence="5">Beta/gamma crystallin 'Greek key' domain-containing protein</fullName>
    </recommendedName>
</protein>
<dbReference type="GO" id="GO:0007601">
    <property type="term" value="P:visual perception"/>
    <property type="evidence" value="ECO:0007669"/>
    <property type="project" value="TreeGrafter"/>
</dbReference>
<comment type="similarity">
    <text evidence="2">Belongs to the beta/gamma-crystallin family.</text>
</comment>
<evidence type="ECO:0000256" key="1">
    <source>
        <dbReference type="ARBA" id="ARBA00003689"/>
    </source>
</evidence>
<proteinExistence type="inferred from homology"/>
<dbReference type="OrthoDB" id="8688215at2759"/>